<dbReference type="SUPFAM" id="SSF56112">
    <property type="entry name" value="Protein kinase-like (PK-like)"/>
    <property type="match status" value="1"/>
</dbReference>
<keyword evidence="14" id="KW-1185">Reference proteome</keyword>
<dbReference type="KEGG" id="csol:105367671"/>
<keyword evidence="7 11" id="KW-1133">Transmembrane helix</keyword>
<dbReference type="PROSITE" id="PS50011">
    <property type="entry name" value="PROTEIN_KINASE_DOM"/>
    <property type="match status" value="1"/>
</dbReference>
<keyword evidence="10" id="KW-0325">Glycoprotein</keyword>
<dbReference type="GO" id="GO:0005886">
    <property type="term" value="C:plasma membrane"/>
    <property type="evidence" value="ECO:0007669"/>
    <property type="project" value="UniProtKB-SubCell"/>
</dbReference>
<feature type="transmembrane region" description="Helical" evidence="11">
    <location>
        <begin position="16"/>
        <end position="36"/>
    </location>
</feature>
<protein>
    <submittedName>
        <fullName evidence="15">Tyrosine-protein kinase Drl-like</fullName>
    </submittedName>
</protein>
<keyword evidence="6" id="KW-0130">Cell adhesion</keyword>
<organism evidence="14 15">
    <name type="scientific">Ceratosolen solmsi marchali</name>
    <dbReference type="NCBI Taxonomy" id="326594"/>
    <lineage>
        <taxon>Eukaryota</taxon>
        <taxon>Metazoa</taxon>
        <taxon>Ecdysozoa</taxon>
        <taxon>Arthropoda</taxon>
        <taxon>Hexapoda</taxon>
        <taxon>Insecta</taxon>
        <taxon>Pterygota</taxon>
        <taxon>Neoptera</taxon>
        <taxon>Endopterygota</taxon>
        <taxon>Hymenoptera</taxon>
        <taxon>Apocrita</taxon>
        <taxon>Proctotrupomorpha</taxon>
        <taxon>Chalcidoidea</taxon>
        <taxon>Agaonidae</taxon>
        <taxon>Agaoninae</taxon>
        <taxon>Ceratosolen</taxon>
    </lineage>
</organism>
<dbReference type="PANTHER" id="PTHR24416">
    <property type="entry name" value="TYROSINE-PROTEIN KINASE RECEPTOR"/>
    <property type="match status" value="1"/>
</dbReference>
<name>A0AAJ6YUR8_9HYME</name>
<evidence type="ECO:0000256" key="9">
    <source>
        <dbReference type="ARBA" id="ARBA00023170"/>
    </source>
</evidence>
<dbReference type="SMART" id="SM00469">
    <property type="entry name" value="WIF"/>
    <property type="match status" value="1"/>
</dbReference>
<dbReference type="InterPro" id="IPR050122">
    <property type="entry name" value="RTK"/>
</dbReference>
<dbReference type="InterPro" id="IPR000719">
    <property type="entry name" value="Prot_kinase_dom"/>
</dbReference>
<keyword evidence="8 11" id="KW-0472">Membrane</keyword>
<evidence type="ECO:0000256" key="5">
    <source>
        <dbReference type="ARBA" id="ARBA00022840"/>
    </source>
</evidence>
<dbReference type="GO" id="GO:0043235">
    <property type="term" value="C:receptor complex"/>
    <property type="evidence" value="ECO:0007669"/>
    <property type="project" value="TreeGrafter"/>
</dbReference>
<dbReference type="GO" id="GO:0007409">
    <property type="term" value="P:axonogenesis"/>
    <property type="evidence" value="ECO:0007669"/>
    <property type="project" value="TreeGrafter"/>
</dbReference>
<dbReference type="InterPro" id="IPR038677">
    <property type="entry name" value="WIF_sf"/>
</dbReference>
<dbReference type="Pfam" id="PF02019">
    <property type="entry name" value="WIF"/>
    <property type="match status" value="1"/>
</dbReference>
<accession>A0AAJ6YUR8</accession>
<dbReference type="GO" id="GO:0010976">
    <property type="term" value="P:positive regulation of neuron projection development"/>
    <property type="evidence" value="ECO:0007669"/>
    <property type="project" value="TreeGrafter"/>
</dbReference>
<keyword evidence="2 11" id="KW-0812">Transmembrane</keyword>
<dbReference type="Gene3D" id="2.60.40.2170">
    <property type="entry name" value="Wnt, WIF domain"/>
    <property type="match status" value="1"/>
</dbReference>
<evidence type="ECO:0000313" key="15">
    <source>
        <dbReference type="RefSeq" id="XP_011504741.1"/>
    </source>
</evidence>
<evidence type="ECO:0000256" key="8">
    <source>
        <dbReference type="ARBA" id="ARBA00023136"/>
    </source>
</evidence>
<evidence type="ECO:0000259" key="12">
    <source>
        <dbReference type="PROSITE" id="PS50011"/>
    </source>
</evidence>
<dbReference type="AlphaFoldDB" id="A0AAJ6YUR8"/>
<evidence type="ECO:0000256" key="7">
    <source>
        <dbReference type="ARBA" id="ARBA00022989"/>
    </source>
</evidence>
<dbReference type="GO" id="GO:0007169">
    <property type="term" value="P:cell surface receptor protein tyrosine kinase signaling pathway"/>
    <property type="evidence" value="ECO:0007669"/>
    <property type="project" value="TreeGrafter"/>
</dbReference>
<keyword evidence="9" id="KW-0675">Receptor</keyword>
<dbReference type="Pfam" id="PF07714">
    <property type="entry name" value="PK_Tyr_Ser-Thr"/>
    <property type="match status" value="1"/>
</dbReference>
<evidence type="ECO:0000256" key="4">
    <source>
        <dbReference type="ARBA" id="ARBA00022741"/>
    </source>
</evidence>
<dbReference type="GO" id="GO:0004713">
    <property type="term" value="F:protein tyrosine kinase activity"/>
    <property type="evidence" value="ECO:0007669"/>
    <property type="project" value="InterPro"/>
</dbReference>
<evidence type="ECO:0000256" key="11">
    <source>
        <dbReference type="SAM" id="Phobius"/>
    </source>
</evidence>
<proteinExistence type="predicted"/>
<dbReference type="GeneID" id="105367671"/>
<keyword evidence="5" id="KW-0067">ATP-binding</keyword>
<gene>
    <name evidence="15" type="primary">LOC105367671</name>
</gene>
<dbReference type="GO" id="GO:0005524">
    <property type="term" value="F:ATP binding"/>
    <property type="evidence" value="ECO:0007669"/>
    <property type="project" value="UniProtKB-KW"/>
</dbReference>
<comment type="subcellular location">
    <subcellularLocation>
        <location evidence="1">Cell membrane</location>
        <topology evidence="1">Single-pass membrane protein</topology>
    </subcellularLocation>
</comment>
<keyword evidence="3" id="KW-0732">Signal</keyword>
<dbReference type="InterPro" id="IPR011009">
    <property type="entry name" value="Kinase-like_dom_sf"/>
</dbReference>
<evidence type="ECO:0000256" key="10">
    <source>
        <dbReference type="ARBA" id="ARBA00023180"/>
    </source>
</evidence>
<dbReference type="Gene3D" id="3.30.200.20">
    <property type="entry name" value="Phosphorylase Kinase, domain 1"/>
    <property type="match status" value="1"/>
</dbReference>
<dbReference type="PROSITE" id="PS00109">
    <property type="entry name" value="PROTEIN_KINASE_TYR"/>
    <property type="match status" value="1"/>
</dbReference>
<evidence type="ECO:0000256" key="1">
    <source>
        <dbReference type="ARBA" id="ARBA00004162"/>
    </source>
</evidence>
<evidence type="ECO:0000256" key="6">
    <source>
        <dbReference type="ARBA" id="ARBA00022889"/>
    </source>
</evidence>
<feature type="domain" description="Protein kinase" evidence="12">
    <location>
        <begin position="322"/>
        <end position="583"/>
    </location>
</feature>
<evidence type="ECO:0000256" key="3">
    <source>
        <dbReference type="ARBA" id="ARBA00022729"/>
    </source>
</evidence>
<reference evidence="15" key="1">
    <citation type="submission" date="2025-08" db="UniProtKB">
        <authorList>
            <consortium name="RefSeq"/>
        </authorList>
    </citation>
    <scope>IDENTIFICATION</scope>
</reference>
<dbReference type="PROSITE" id="PS50814">
    <property type="entry name" value="WIF"/>
    <property type="match status" value="1"/>
</dbReference>
<dbReference type="SMART" id="SM00219">
    <property type="entry name" value="TyrKc"/>
    <property type="match status" value="1"/>
</dbReference>
<feature type="domain" description="WIF" evidence="13">
    <location>
        <begin position="34"/>
        <end position="175"/>
    </location>
</feature>
<dbReference type="InterPro" id="IPR003306">
    <property type="entry name" value="WIF"/>
</dbReference>
<evidence type="ECO:0000313" key="14">
    <source>
        <dbReference type="Proteomes" id="UP000695007"/>
    </source>
</evidence>
<keyword evidence="4" id="KW-0547">Nucleotide-binding</keyword>
<dbReference type="GO" id="GO:0007155">
    <property type="term" value="P:cell adhesion"/>
    <property type="evidence" value="ECO:0007669"/>
    <property type="project" value="UniProtKB-KW"/>
</dbReference>
<sequence length="590" mass="64022">MLLAGSSACNFARLEFVALLLLLFIGCSGAYLNLFISQSQVKKLLGLNAELYYVREGIINTYAMNFTVPVAANIDDLEFTWQSLAGKPLAYSMMLDYDMRGVPGYGSGQLALLPPKVNVSSRGLVPINQQVFAIRLPCSGLESAEIKLSLKLNVTAPAESKYKDTVLVFKRNKICMKGIRTQSKNDSVRFEAGPLANGNGAFYIAATCACALILVVVSVASVLYIRNSKARSQHPRKSLTCCSYSAAGTGGLAGSSVLVKMDNRPGSANSGSYATIADLEPLYARPCGSRASYYAASHVTHLSQSTDPCEKARALAVSRAALHCRSVVQEGTFGKVYRGSLSHVGREQEVIIKTVTDIATAYQASLLVVEGSQLAGLVHGNVVALAAACLEDTCPMLAYVCSPCDLNLKIYLTDGQHHPVTRDLVNVAVQVARATAFLHGRGILHRDIATRNCLVDSGTLRTRLADSALARDLFPQDYHCLGDNESRAVGWMALETLQHGQYSTASDAWSFGVFLWELATMGQQPYVEVNPFELMIYLRDGYRLSQPRPCPDELFAVMAVCWLGPARDRPSMPQLLAYLQEFYDALGGFI</sequence>
<dbReference type="Proteomes" id="UP000695007">
    <property type="component" value="Unplaced"/>
</dbReference>
<dbReference type="InterPro" id="IPR008266">
    <property type="entry name" value="Tyr_kinase_AS"/>
</dbReference>
<dbReference type="InterPro" id="IPR001245">
    <property type="entry name" value="Ser-Thr/Tyr_kinase_cat_dom"/>
</dbReference>
<dbReference type="RefSeq" id="XP_011504741.1">
    <property type="nucleotide sequence ID" value="XM_011506439.1"/>
</dbReference>
<dbReference type="InterPro" id="IPR020635">
    <property type="entry name" value="Tyr_kinase_cat_dom"/>
</dbReference>
<evidence type="ECO:0000256" key="2">
    <source>
        <dbReference type="ARBA" id="ARBA00022692"/>
    </source>
</evidence>
<evidence type="ECO:0000259" key="13">
    <source>
        <dbReference type="PROSITE" id="PS50814"/>
    </source>
</evidence>
<feature type="transmembrane region" description="Helical" evidence="11">
    <location>
        <begin position="201"/>
        <end position="225"/>
    </location>
</feature>
<dbReference type="PANTHER" id="PTHR24416:SF349">
    <property type="entry name" value="TYROSINE-PROTEIN KINASE RYK"/>
    <property type="match status" value="1"/>
</dbReference>
<dbReference type="Gene3D" id="1.10.510.10">
    <property type="entry name" value="Transferase(Phosphotransferase) domain 1"/>
    <property type="match status" value="1"/>
</dbReference>
<dbReference type="GO" id="GO:0051897">
    <property type="term" value="P:positive regulation of phosphatidylinositol 3-kinase/protein kinase B signal transduction"/>
    <property type="evidence" value="ECO:0007669"/>
    <property type="project" value="TreeGrafter"/>
</dbReference>
<dbReference type="PRINTS" id="PR00109">
    <property type="entry name" value="TYRKINASE"/>
</dbReference>